<sequence>MKVLVFLTILSLALSGSTFRSVQFSPVSGATNVIRGLLKGIGSEITTDDIKPCLADIDDMIPDLQEAISYYNQHTSESYRSCLLLLGLALKDVPSAIDTCKGGATQAASIISDALKTFTDPSSFPGDLTKALVLDGKDIKVNFAQAAIKWSKSDYEGFGFSIGQAMYNVFQTLEEYNLMSLHISASSPVDIVKGFFEAFKEEIVTADVKPCLKEVDDMIPDLKEAIESCKQDTAEGVRNCLIYLTLAAKAFPTALSTCQTGASQALNIVTDLAKTMLKPSTFSSDFVKAYVLDSKDIKSSLAQAASMWSKNDMEGFGYSLGQTLYEMYNVLEEFNVLLGSSQDASLELLDGFLFGIASDMYNDEIKSCFADIETVEKDIKAFFTEIKTETLEGMVEGFKTLGNTLDHINSAIAECKSKATDVIAIVSKASKQFISPYTFAYHVGRAILVNEKQIYNEITTAMRAWNNAEYFNCGYNIGKAVVIVAQDKAIEPAYNGASRRIKH</sequence>
<dbReference type="EMBL" id="CAJZBQ010000014">
    <property type="protein sequence ID" value="CAG9315598.1"/>
    <property type="molecule type" value="Genomic_DNA"/>
</dbReference>
<reference evidence="2" key="1">
    <citation type="submission" date="2021-09" db="EMBL/GenBank/DDBJ databases">
        <authorList>
            <consortium name="AG Swart"/>
            <person name="Singh M."/>
            <person name="Singh A."/>
            <person name="Seah K."/>
            <person name="Emmerich C."/>
        </authorList>
    </citation>
    <scope>NUCLEOTIDE SEQUENCE</scope>
    <source>
        <strain evidence="2">ATCC30299</strain>
    </source>
</reference>
<gene>
    <name evidence="2" type="ORF">BSTOLATCC_MIC14352</name>
</gene>
<dbReference type="Proteomes" id="UP001162131">
    <property type="component" value="Unassembled WGS sequence"/>
</dbReference>
<dbReference type="PANTHER" id="PTHR38742">
    <property type="entry name" value="PROTEIN GP17"/>
    <property type="match status" value="1"/>
</dbReference>
<accession>A0AAU9IQ50</accession>
<protein>
    <submittedName>
        <fullName evidence="2">Uncharacterized protein</fullName>
    </submittedName>
</protein>
<dbReference type="PANTHER" id="PTHR38742:SF1">
    <property type="entry name" value="SECRETED PROTEIN C"/>
    <property type="match status" value="1"/>
</dbReference>
<evidence type="ECO:0000313" key="2">
    <source>
        <dbReference type="EMBL" id="CAG9315598.1"/>
    </source>
</evidence>
<evidence type="ECO:0000313" key="3">
    <source>
        <dbReference type="Proteomes" id="UP001162131"/>
    </source>
</evidence>
<name>A0AAU9IQ50_9CILI</name>
<evidence type="ECO:0000256" key="1">
    <source>
        <dbReference type="SAM" id="SignalP"/>
    </source>
</evidence>
<feature type="signal peptide" evidence="1">
    <location>
        <begin position="1"/>
        <end position="15"/>
    </location>
</feature>
<keyword evidence="3" id="KW-1185">Reference proteome</keyword>
<organism evidence="2 3">
    <name type="scientific">Blepharisma stoltei</name>
    <dbReference type="NCBI Taxonomy" id="1481888"/>
    <lineage>
        <taxon>Eukaryota</taxon>
        <taxon>Sar</taxon>
        <taxon>Alveolata</taxon>
        <taxon>Ciliophora</taxon>
        <taxon>Postciliodesmatophora</taxon>
        <taxon>Heterotrichea</taxon>
        <taxon>Heterotrichida</taxon>
        <taxon>Blepharismidae</taxon>
        <taxon>Blepharisma</taxon>
    </lineage>
</organism>
<dbReference type="AlphaFoldDB" id="A0AAU9IQ50"/>
<proteinExistence type="predicted"/>
<comment type="caution">
    <text evidence="2">The sequence shown here is derived from an EMBL/GenBank/DDBJ whole genome shotgun (WGS) entry which is preliminary data.</text>
</comment>
<feature type="chain" id="PRO_5043706554" evidence="1">
    <location>
        <begin position="16"/>
        <end position="503"/>
    </location>
</feature>
<keyword evidence="1" id="KW-0732">Signal</keyword>